<reference evidence="2 3" key="1">
    <citation type="submission" date="2018-10" db="EMBL/GenBank/DDBJ databases">
        <title>Phylogenomics of Brevibacillus.</title>
        <authorList>
            <person name="Dunlap C."/>
        </authorList>
    </citation>
    <scope>NUCLEOTIDE SEQUENCE [LARGE SCALE GENOMIC DNA]</scope>
    <source>
        <strain evidence="2 3">JCM 15716</strain>
    </source>
</reference>
<dbReference type="RefSeq" id="WP_122921304.1">
    <property type="nucleotide sequence ID" value="NZ_RHHQ01000027.1"/>
</dbReference>
<dbReference type="AlphaFoldDB" id="A0A3M8CWV8"/>
<feature type="domain" description="AB hydrolase-1" evidence="1">
    <location>
        <begin position="20"/>
        <end position="250"/>
    </location>
</feature>
<comment type="caution">
    <text evidence="2">The sequence shown here is derived from an EMBL/GenBank/DDBJ whole genome shotgun (WGS) entry which is preliminary data.</text>
</comment>
<organism evidence="2 3">
    <name type="scientific">Brevibacillus fluminis</name>
    <dbReference type="NCBI Taxonomy" id="511487"/>
    <lineage>
        <taxon>Bacteria</taxon>
        <taxon>Bacillati</taxon>
        <taxon>Bacillota</taxon>
        <taxon>Bacilli</taxon>
        <taxon>Bacillales</taxon>
        <taxon>Paenibacillaceae</taxon>
        <taxon>Brevibacillus</taxon>
    </lineage>
</organism>
<gene>
    <name evidence="2" type="ORF">EDM56_28345</name>
</gene>
<dbReference type="EMBL" id="RHHQ01000027">
    <property type="protein sequence ID" value="RNB79727.1"/>
    <property type="molecule type" value="Genomic_DNA"/>
</dbReference>
<dbReference type="PANTHER" id="PTHR43798">
    <property type="entry name" value="MONOACYLGLYCEROL LIPASE"/>
    <property type="match status" value="1"/>
</dbReference>
<accession>A0A3M8CWV8</accession>
<sequence length="273" mass="31072">MECKLDSITVQYEVWGTGTPILMLHGFSCDRHLMMGGMEPVFAERSGWKRIYIDLPGMGATKTAEWIQSTNDMLTVVEQFVDAVLPDTRFVVAGQSYGGYLAQALLAKRPEQIAGMLMICPTAGMAKRDVPPFTVLAKDEAFLRSFDHEDAEEFTSMHVVQDRYNWERFRDEILVGIKAADQEHLERLRQQYDLAPDAGVTEQPYEKPVLVVAGRQDHAVGYRNQWEMAQRYPRASFAMLDRAGHNLHIEQKTLFDALVSEWLDRVAEEQGRA</sequence>
<dbReference type="PANTHER" id="PTHR43798:SF6">
    <property type="entry name" value="HYDROLASE, PUTATIVE (AFU_ORTHOLOGUE AFUA_4G13070)-RELATED"/>
    <property type="match status" value="1"/>
</dbReference>
<dbReference type="SUPFAM" id="SSF53474">
    <property type="entry name" value="alpha/beta-Hydrolases"/>
    <property type="match status" value="1"/>
</dbReference>
<proteinExistence type="predicted"/>
<keyword evidence="3" id="KW-1185">Reference proteome</keyword>
<dbReference type="Gene3D" id="3.40.50.1820">
    <property type="entry name" value="alpha/beta hydrolase"/>
    <property type="match status" value="1"/>
</dbReference>
<evidence type="ECO:0000313" key="2">
    <source>
        <dbReference type="EMBL" id="RNB79727.1"/>
    </source>
</evidence>
<name>A0A3M8CWV8_9BACL</name>
<dbReference type="InterPro" id="IPR050266">
    <property type="entry name" value="AB_hydrolase_sf"/>
</dbReference>
<keyword evidence="2" id="KW-0378">Hydrolase</keyword>
<dbReference type="InterPro" id="IPR000073">
    <property type="entry name" value="AB_hydrolase_1"/>
</dbReference>
<dbReference type="PRINTS" id="PR00111">
    <property type="entry name" value="ABHYDROLASE"/>
</dbReference>
<dbReference type="OrthoDB" id="6191536at2"/>
<protein>
    <submittedName>
        <fullName evidence="2">Alpha/beta hydrolase</fullName>
    </submittedName>
</protein>
<dbReference type="Proteomes" id="UP000271031">
    <property type="component" value="Unassembled WGS sequence"/>
</dbReference>
<dbReference type="GO" id="GO:0016787">
    <property type="term" value="F:hydrolase activity"/>
    <property type="evidence" value="ECO:0007669"/>
    <property type="project" value="UniProtKB-KW"/>
</dbReference>
<evidence type="ECO:0000259" key="1">
    <source>
        <dbReference type="Pfam" id="PF00561"/>
    </source>
</evidence>
<dbReference type="Pfam" id="PF00561">
    <property type="entry name" value="Abhydrolase_1"/>
    <property type="match status" value="1"/>
</dbReference>
<dbReference type="InterPro" id="IPR029058">
    <property type="entry name" value="AB_hydrolase_fold"/>
</dbReference>
<evidence type="ECO:0000313" key="3">
    <source>
        <dbReference type="Proteomes" id="UP000271031"/>
    </source>
</evidence>